<dbReference type="EMBL" id="JAOTPV010000002">
    <property type="protein sequence ID" value="KAJ4487866.1"/>
    <property type="molecule type" value="Genomic_DNA"/>
</dbReference>
<dbReference type="SUPFAM" id="SSF52113">
    <property type="entry name" value="BRCT domain"/>
    <property type="match status" value="1"/>
</dbReference>
<organism evidence="6 7">
    <name type="scientific">Lentinula aciculospora</name>
    <dbReference type="NCBI Taxonomy" id="153920"/>
    <lineage>
        <taxon>Eukaryota</taxon>
        <taxon>Fungi</taxon>
        <taxon>Dikarya</taxon>
        <taxon>Basidiomycota</taxon>
        <taxon>Agaricomycotina</taxon>
        <taxon>Agaricomycetes</taxon>
        <taxon>Agaricomycetidae</taxon>
        <taxon>Agaricales</taxon>
        <taxon>Marasmiineae</taxon>
        <taxon>Omphalotaceae</taxon>
        <taxon>Lentinula</taxon>
    </lineage>
</organism>
<dbReference type="GO" id="GO:0000077">
    <property type="term" value="P:DNA damage checkpoint signaling"/>
    <property type="evidence" value="ECO:0007669"/>
    <property type="project" value="TreeGrafter"/>
</dbReference>
<sequence length="1152" mass="127011">MKNMIDCNEAEESQTSLELAKLLAGGKPEILTKDSQGSDELSASAKHELSDLVIEHDAQRRKYSLLGLGQGQLLSQTQHFSDDTAEEEETHSSQKENHYFSANSLKFGPDSLCPSNENAFTLSKSPNKNLGVFSRSCPPNPAIPALLSTAHNTYPDPVEESESLHRLSVSVDRPRGSSIEVARNVPSRPSQHPEEVLGSGMMYSNFGASSPERLDSLRRALSNNPPTPSCHYAESQSQESDKASQVSGMGSQDNEPQAQVVPQYDLTELRQLENEFYGDTQPQSQTTQSTQPAVASDDPNDAINDQTWANLTGIQVSPNRRHKYLASAKEGAALEAVRNDTFYDGLDSSAPTPADDGIFRQYPAGMPDPCDSEQETQLVETQLVESSQQEDSWVPPIQFPAGYGPAPEEEGAATQIAETQVVATQPIDDSSMDEDTPDSADYPPVLEPLPPARASIRVKSPINALEIVPDSEPPIPSPGNFQKRSLSVHVATPKRRVFDTRTMNHSAEAHLQPMKIGDDDDDDEKPLADLVISGRRKVPGVKGDQSASQMPPPLPQQSSKAEGKRRQVVATDKLDQETIEIVTRTRNSSKRKANTGRDVAVKNESSTKGKVKASKIKATEPPARRRSARPTRNQRSLAESEEGDDDDEIVRLKEEDVATESDDEAYITPGPSAAGESHHKRKRGVATSVPRKASKKELNQTPANRTPRYQSTTSLNAKHLVPLPLLRVLALYTDGYWYPGTVEHFQKPESYRIVFDDDSAEWAKTGTMRKLELRVGDEVMNSKTNKTGTVLEVKADTIVVSSSSDSTFNLPYRYLCIPCDKVEAQWGDREITRRMLTGSYDITNQSVLHDGADGFLRGCGIIITSNPNALGWNKEKNEIHASMIENGATLIEDWSDALQISGTYTYEKDKGRGKKGKSKDTGKRIPKSWTITKDQARWFEEPGQGTIQRVFVLADTVCQKPKYLTALALGVPCLSTNWMTDSLQNRNAKDWSRYLLPKGIDPPQNARLSQSVNLDWGTMPENLENIMDNPYAHKLFAGMSVLCVGDDYIPEQNEERIGVNHYEDLGLGALRTVTNRSKITSGVALIVLAMGASQVTAVANLRDASKDEHFDYVVFKDMKWNSKYPAPKAGTNYASWSWAKQCLIRGQMLPLS</sequence>
<reference evidence="6" key="1">
    <citation type="submission" date="2022-08" db="EMBL/GenBank/DDBJ databases">
        <title>A Global Phylogenomic Analysis of the Shiitake Genus Lentinula.</title>
        <authorList>
            <consortium name="DOE Joint Genome Institute"/>
            <person name="Sierra-Patev S."/>
            <person name="Min B."/>
            <person name="Naranjo-Ortiz M."/>
            <person name="Looney B."/>
            <person name="Konkel Z."/>
            <person name="Slot J.C."/>
            <person name="Sakamoto Y."/>
            <person name="Steenwyk J.L."/>
            <person name="Rokas A."/>
            <person name="Carro J."/>
            <person name="Camarero S."/>
            <person name="Ferreira P."/>
            <person name="Molpeceres G."/>
            <person name="Ruiz-Duenas F.J."/>
            <person name="Serrano A."/>
            <person name="Henrissat B."/>
            <person name="Drula E."/>
            <person name="Hughes K.W."/>
            <person name="Mata J.L."/>
            <person name="Ishikawa N.K."/>
            <person name="Vargas-Isla R."/>
            <person name="Ushijima S."/>
            <person name="Smith C.A."/>
            <person name="Ahrendt S."/>
            <person name="Andreopoulos W."/>
            <person name="He G."/>
            <person name="Labutti K."/>
            <person name="Lipzen A."/>
            <person name="Ng V."/>
            <person name="Riley R."/>
            <person name="Sandor L."/>
            <person name="Barry K."/>
            <person name="Martinez A.T."/>
            <person name="Xiao Y."/>
            <person name="Gibbons J.G."/>
            <person name="Terashima K."/>
            <person name="Grigoriev I.V."/>
            <person name="Hibbett D.S."/>
        </authorList>
    </citation>
    <scope>NUCLEOTIDE SEQUENCE</scope>
    <source>
        <strain evidence="6">JLM2183</strain>
    </source>
</reference>
<feature type="region of interest" description="Disordered" evidence="4">
    <location>
        <begin position="360"/>
        <end position="413"/>
    </location>
</feature>
<comment type="subcellular location">
    <subcellularLocation>
        <location evidence="1">Nucleus</location>
    </subcellularLocation>
</comment>
<feature type="compositionally biased region" description="Polar residues" evidence="4">
    <location>
        <begin position="234"/>
        <end position="257"/>
    </location>
</feature>
<dbReference type="PANTHER" id="PTHR15321">
    <property type="entry name" value="TUMOR SUPPRESSOR P53-BINDING PROTEIN 1"/>
    <property type="match status" value="1"/>
</dbReference>
<dbReference type="InterPro" id="IPR047250">
    <property type="entry name" value="BRCT_p53bp1-like_rpt2"/>
</dbReference>
<feature type="region of interest" description="Disordered" evidence="4">
    <location>
        <begin position="425"/>
        <end position="453"/>
    </location>
</feature>
<dbReference type="CDD" id="cd17724">
    <property type="entry name" value="BRCT_p53bp1_rpt2"/>
    <property type="match status" value="1"/>
</dbReference>
<feature type="compositionally biased region" description="Polar residues" evidence="4">
    <location>
        <begin position="699"/>
        <end position="710"/>
    </location>
</feature>
<gene>
    <name evidence="6" type="ORF">J3R30DRAFT_3432021</name>
</gene>
<feature type="region of interest" description="Disordered" evidence="4">
    <location>
        <begin position="77"/>
        <end position="98"/>
    </location>
</feature>
<evidence type="ECO:0000256" key="1">
    <source>
        <dbReference type="ARBA" id="ARBA00004123"/>
    </source>
</evidence>
<feature type="region of interest" description="Disordered" evidence="4">
    <location>
        <begin position="156"/>
        <end position="260"/>
    </location>
</feature>
<dbReference type="CDD" id="cd17745">
    <property type="entry name" value="BRCT_p53bp1_rpt1"/>
    <property type="match status" value="1"/>
</dbReference>
<feature type="compositionally biased region" description="Low complexity" evidence="4">
    <location>
        <begin position="280"/>
        <end position="292"/>
    </location>
</feature>
<dbReference type="InterPro" id="IPR047249">
    <property type="entry name" value="BRCT_p53bp1-like_rpt1"/>
</dbReference>
<dbReference type="Proteomes" id="UP001150266">
    <property type="component" value="Unassembled WGS sequence"/>
</dbReference>
<name>A0A9W9DW06_9AGAR</name>
<keyword evidence="7" id="KW-1185">Reference proteome</keyword>
<proteinExistence type="predicted"/>
<dbReference type="InterPro" id="IPR047252">
    <property type="entry name" value="TP53BP1-like"/>
</dbReference>
<comment type="caution">
    <text evidence="6">The sequence shown here is derived from an EMBL/GenBank/DDBJ whole genome shotgun (WGS) entry which is preliminary data.</text>
</comment>
<dbReference type="GO" id="GO:0042393">
    <property type="term" value="F:histone binding"/>
    <property type="evidence" value="ECO:0007669"/>
    <property type="project" value="TreeGrafter"/>
</dbReference>
<evidence type="ECO:0000259" key="5">
    <source>
        <dbReference type="PROSITE" id="PS50172"/>
    </source>
</evidence>
<feature type="region of interest" description="Disordered" evidence="4">
    <location>
        <begin position="278"/>
        <end position="304"/>
    </location>
</feature>
<dbReference type="InterPro" id="IPR036420">
    <property type="entry name" value="BRCT_dom_sf"/>
</dbReference>
<dbReference type="OrthoDB" id="129353at2759"/>
<dbReference type="PANTHER" id="PTHR15321:SF3">
    <property type="entry name" value="TP53-BINDING PROTEIN 1"/>
    <property type="match status" value="1"/>
</dbReference>
<dbReference type="GO" id="GO:0045944">
    <property type="term" value="P:positive regulation of transcription by RNA polymerase II"/>
    <property type="evidence" value="ECO:0007669"/>
    <property type="project" value="TreeGrafter"/>
</dbReference>
<evidence type="ECO:0000313" key="7">
    <source>
        <dbReference type="Proteomes" id="UP001150266"/>
    </source>
</evidence>
<evidence type="ECO:0000256" key="3">
    <source>
        <dbReference type="ARBA" id="ARBA00023242"/>
    </source>
</evidence>
<evidence type="ECO:0000256" key="4">
    <source>
        <dbReference type="SAM" id="MobiDB-lite"/>
    </source>
</evidence>
<dbReference type="GO" id="GO:0005634">
    <property type="term" value="C:nucleus"/>
    <property type="evidence" value="ECO:0007669"/>
    <property type="project" value="UniProtKB-SubCell"/>
</dbReference>
<accession>A0A9W9DW06</accession>
<dbReference type="Gene3D" id="2.30.30.140">
    <property type="match status" value="1"/>
</dbReference>
<feature type="compositionally biased region" description="Acidic residues" evidence="4">
    <location>
        <begin position="639"/>
        <end position="648"/>
    </location>
</feature>
<feature type="domain" description="BRCT" evidence="5">
    <location>
        <begin position="951"/>
        <end position="996"/>
    </location>
</feature>
<protein>
    <recommendedName>
        <fullName evidence="5">BRCT domain-containing protein</fullName>
    </recommendedName>
</protein>
<keyword evidence="3" id="KW-0539">Nucleus</keyword>
<dbReference type="AlphaFoldDB" id="A0A9W9DW06"/>
<dbReference type="Gene3D" id="3.40.50.10190">
    <property type="entry name" value="BRCT domain"/>
    <property type="match status" value="1"/>
</dbReference>
<feature type="region of interest" description="Disordered" evidence="4">
    <location>
        <begin position="467"/>
        <end position="710"/>
    </location>
</feature>
<keyword evidence="2" id="KW-0227">DNA damage</keyword>
<evidence type="ECO:0000256" key="2">
    <source>
        <dbReference type="ARBA" id="ARBA00022763"/>
    </source>
</evidence>
<dbReference type="PROSITE" id="PS50172">
    <property type="entry name" value="BRCT"/>
    <property type="match status" value="1"/>
</dbReference>
<evidence type="ECO:0000313" key="6">
    <source>
        <dbReference type="EMBL" id="KAJ4487866.1"/>
    </source>
</evidence>
<dbReference type="InterPro" id="IPR001357">
    <property type="entry name" value="BRCT_dom"/>
</dbReference>
<feature type="compositionally biased region" description="Polar residues" evidence="4">
    <location>
        <begin position="375"/>
        <end position="391"/>
    </location>
</feature>